<dbReference type="PANTHER" id="PTHR46889:SF4">
    <property type="entry name" value="TRANSPOSASE INSO FOR INSERTION SEQUENCE ELEMENT IS911B-RELATED"/>
    <property type="match status" value="1"/>
</dbReference>
<reference evidence="2 3" key="1">
    <citation type="submission" date="2023-07" db="EMBL/GenBank/DDBJ databases">
        <title>Sorghum-associated microbial communities from plants grown in Nebraska, USA.</title>
        <authorList>
            <person name="Schachtman D."/>
        </authorList>
    </citation>
    <scope>NUCLEOTIDE SEQUENCE [LARGE SCALE GENOMIC DNA]</scope>
    <source>
        <strain evidence="2 3">BE332</strain>
    </source>
</reference>
<organism evidence="2 3">
    <name type="scientific">Cellulomonas humilata</name>
    <dbReference type="NCBI Taxonomy" id="144055"/>
    <lineage>
        <taxon>Bacteria</taxon>
        <taxon>Bacillati</taxon>
        <taxon>Actinomycetota</taxon>
        <taxon>Actinomycetes</taxon>
        <taxon>Micrococcales</taxon>
        <taxon>Cellulomonadaceae</taxon>
        <taxon>Cellulomonas</taxon>
    </lineage>
</organism>
<comment type="caution">
    <text evidence="2">The sequence shown here is derived from an EMBL/GenBank/DDBJ whole genome shotgun (WGS) entry which is preliminary data.</text>
</comment>
<feature type="region of interest" description="Disordered" evidence="1">
    <location>
        <begin position="49"/>
        <end position="75"/>
    </location>
</feature>
<dbReference type="InterPro" id="IPR050900">
    <property type="entry name" value="Transposase_IS3/IS150/IS904"/>
</dbReference>
<dbReference type="PANTHER" id="PTHR46889">
    <property type="entry name" value="TRANSPOSASE INSF FOR INSERTION SEQUENCE IS3B-RELATED"/>
    <property type="match status" value="1"/>
</dbReference>
<protein>
    <submittedName>
        <fullName evidence="2">Transposase InsO family protein</fullName>
    </submittedName>
</protein>
<keyword evidence="3" id="KW-1185">Reference proteome</keyword>
<feature type="compositionally biased region" description="Basic and acidic residues" evidence="1">
    <location>
        <begin position="49"/>
        <end position="60"/>
    </location>
</feature>
<dbReference type="Proteomes" id="UP001239626">
    <property type="component" value="Unassembled WGS sequence"/>
</dbReference>
<evidence type="ECO:0000313" key="3">
    <source>
        <dbReference type="Proteomes" id="UP001239626"/>
    </source>
</evidence>
<evidence type="ECO:0000313" key="2">
    <source>
        <dbReference type="EMBL" id="MDQ0373931.1"/>
    </source>
</evidence>
<proteinExistence type="predicted"/>
<evidence type="ECO:0000256" key="1">
    <source>
        <dbReference type="SAM" id="MobiDB-lite"/>
    </source>
</evidence>
<accession>A0ABU0EF80</accession>
<dbReference type="RefSeq" id="WP_307492303.1">
    <property type="nucleotide sequence ID" value="NZ_JAUSVB010000003.1"/>
</dbReference>
<sequence length="223" mass="25560">MAALGGGPTPAEVDEAQRVHVAREALVEHRGVNGDRRLTAEVCDRGHFWEPQARRPPDPRGRHRGRAPAPARQVRAADISTATAPDLVARQFTAPVPNRLWVEDITYRRTWEEFIYLAVVVDARRMSSARHCAPRGCWPRWAGSGPRSTAYDAGYYVVRYELSKVERALLLRDFAALRDRKRDIINKPPLLSDEKVDAEWQRRATLHNRRDERSADQEPRWRA</sequence>
<dbReference type="EMBL" id="JAUSVB010000003">
    <property type="protein sequence ID" value="MDQ0373931.1"/>
    <property type="molecule type" value="Genomic_DNA"/>
</dbReference>
<gene>
    <name evidence="2" type="ORF">J2X26_002252</name>
</gene>
<name>A0ABU0EF80_9CELL</name>